<keyword evidence="3" id="KW-1185">Reference proteome</keyword>
<evidence type="ECO:0000313" key="2">
    <source>
        <dbReference type="EMBL" id="KAK2142546.1"/>
    </source>
</evidence>
<evidence type="ECO:0000256" key="1">
    <source>
        <dbReference type="SAM" id="Phobius"/>
    </source>
</evidence>
<evidence type="ECO:0000313" key="3">
    <source>
        <dbReference type="Proteomes" id="UP001208570"/>
    </source>
</evidence>
<keyword evidence="1" id="KW-0812">Transmembrane</keyword>
<proteinExistence type="predicted"/>
<gene>
    <name evidence="2" type="ORF">LSH36_940g01000</name>
</gene>
<accession>A0AAD9IX21</accession>
<reference evidence="2" key="1">
    <citation type="journal article" date="2023" name="Mol. Biol. Evol.">
        <title>Third-Generation Sequencing Reveals the Adaptive Role of the Epigenome in Three Deep-Sea Polychaetes.</title>
        <authorList>
            <person name="Perez M."/>
            <person name="Aroh O."/>
            <person name="Sun Y."/>
            <person name="Lan Y."/>
            <person name="Juniper S.K."/>
            <person name="Young C.R."/>
            <person name="Angers B."/>
            <person name="Qian P.Y."/>
        </authorList>
    </citation>
    <scope>NUCLEOTIDE SEQUENCE</scope>
    <source>
        <strain evidence="2">P08H-3</strain>
    </source>
</reference>
<keyword evidence="1" id="KW-1133">Transmembrane helix</keyword>
<dbReference type="AlphaFoldDB" id="A0AAD9IX21"/>
<dbReference type="EMBL" id="JAODUP010000941">
    <property type="protein sequence ID" value="KAK2142546.1"/>
    <property type="molecule type" value="Genomic_DNA"/>
</dbReference>
<organism evidence="2 3">
    <name type="scientific">Paralvinella palmiformis</name>
    <dbReference type="NCBI Taxonomy" id="53620"/>
    <lineage>
        <taxon>Eukaryota</taxon>
        <taxon>Metazoa</taxon>
        <taxon>Spiralia</taxon>
        <taxon>Lophotrochozoa</taxon>
        <taxon>Annelida</taxon>
        <taxon>Polychaeta</taxon>
        <taxon>Sedentaria</taxon>
        <taxon>Canalipalpata</taxon>
        <taxon>Terebellida</taxon>
        <taxon>Terebelliformia</taxon>
        <taxon>Alvinellidae</taxon>
        <taxon>Paralvinella</taxon>
    </lineage>
</organism>
<sequence>MTDNEQCNVREVKHGYVGFCFQEAIERSRRFCWSVCCIQGCIWGLIGAIYFFFFLPSGFLLVLYGTNKDIPWAIASGTIILGLSTCGIPSLCICIRWYRWKQRERHTELRLQRNTQLAKVTFNNPTNFDDETLR</sequence>
<feature type="transmembrane region" description="Helical" evidence="1">
    <location>
        <begin position="31"/>
        <end position="53"/>
    </location>
</feature>
<comment type="caution">
    <text evidence="2">The sequence shown here is derived from an EMBL/GenBank/DDBJ whole genome shotgun (WGS) entry which is preliminary data.</text>
</comment>
<feature type="transmembrane region" description="Helical" evidence="1">
    <location>
        <begin position="73"/>
        <end position="98"/>
    </location>
</feature>
<keyword evidence="1" id="KW-0472">Membrane</keyword>
<name>A0AAD9IX21_9ANNE</name>
<dbReference type="Proteomes" id="UP001208570">
    <property type="component" value="Unassembled WGS sequence"/>
</dbReference>
<protein>
    <submittedName>
        <fullName evidence="2">Uncharacterized protein</fullName>
    </submittedName>
</protein>